<feature type="binding site" evidence="4">
    <location>
        <position position="140"/>
    </location>
    <ligand>
        <name>Zn(2+)</name>
        <dbReference type="ChEBI" id="CHEBI:29105"/>
    </ligand>
</feature>
<dbReference type="GO" id="GO:0017136">
    <property type="term" value="F:histone deacetylase activity, NAD-dependent"/>
    <property type="evidence" value="ECO:0007669"/>
    <property type="project" value="TreeGrafter"/>
</dbReference>
<dbReference type="AlphaFoldDB" id="A0A095VQL4"/>
<evidence type="ECO:0000256" key="3">
    <source>
        <dbReference type="ARBA" id="ARBA00023027"/>
    </source>
</evidence>
<keyword evidence="7" id="KW-1185">Reference proteome</keyword>
<dbReference type="InterPro" id="IPR026591">
    <property type="entry name" value="Sirtuin_cat_small_dom_sf"/>
</dbReference>
<evidence type="ECO:0000256" key="4">
    <source>
        <dbReference type="PROSITE-ProRule" id="PRU00236"/>
    </source>
</evidence>
<dbReference type="EC" id="2.3.1.286" evidence="1"/>
<dbReference type="Gene3D" id="3.40.50.1220">
    <property type="entry name" value="TPP-binding domain"/>
    <property type="match status" value="1"/>
</dbReference>
<dbReference type="InterPro" id="IPR029035">
    <property type="entry name" value="DHS-like_NAD/FAD-binding_dom"/>
</dbReference>
<keyword evidence="4" id="KW-0479">Metal-binding</keyword>
<dbReference type="HOGENOM" id="CLU_023643_3_1_6"/>
<proteinExistence type="predicted"/>
<dbReference type="Gene3D" id="3.30.1600.10">
    <property type="entry name" value="SIR2/SIRT2 'Small Domain"/>
    <property type="match status" value="1"/>
</dbReference>
<dbReference type="OrthoDB" id="9800582at2"/>
<dbReference type="eggNOG" id="COG0846">
    <property type="taxonomic scope" value="Bacteria"/>
</dbReference>
<dbReference type="PANTHER" id="PTHR11085:SF10">
    <property type="entry name" value="NAD-DEPENDENT PROTEIN DEACYLASE SIRTUIN-5, MITOCHONDRIAL-RELATED"/>
    <property type="match status" value="1"/>
</dbReference>
<dbReference type="Proteomes" id="UP000029640">
    <property type="component" value="Unassembled WGS sequence"/>
</dbReference>
<evidence type="ECO:0000256" key="2">
    <source>
        <dbReference type="ARBA" id="ARBA00022679"/>
    </source>
</evidence>
<feature type="binding site" evidence="4">
    <location>
        <position position="170"/>
    </location>
    <ligand>
        <name>Zn(2+)</name>
        <dbReference type="ChEBI" id="CHEBI:29105"/>
    </ligand>
</feature>
<reference evidence="6 7" key="1">
    <citation type="journal article" date="2014" name="Genome Announc.">
        <title>Genome Sequence of Gammaproteobacterial Pseudohaliea rubra Type Strain DSM 19751, Isolated from Coastal Seawater of the Mediterranean Sea.</title>
        <authorList>
            <person name="Spring S."/>
            <person name="Fiebig A."/>
            <person name="Riedel T."/>
            <person name="Goker M."/>
            <person name="Klenk H.P."/>
        </authorList>
    </citation>
    <scope>NUCLEOTIDE SEQUENCE [LARGE SCALE GENOMIC DNA]</scope>
    <source>
        <strain evidence="6 7">DSM 19751</strain>
    </source>
</reference>
<feature type="active site" description="Proton acceptor" evidence="4">
    <location>
        <position position="127"/>
    </location>
</feature>
<evidence type="ECO:0000256" key="1">
    <source>
        <dbReference type="ARBA" id="ARBA00012928"/>
    </source>
</evidence>
<protein>
    <recommendedName>
        <fullName evidence="1">protein acetyllysine N-acetyltransferase</fullName>
        <ecNumber evidence="1">2.3.1.286</ecNumber>
    </recommendedName>
</protein>
<evidence type="ECO:0000313" key="7">
    <source>
        <dbReference type="Proteomes" id="UP000029640"/>
    </source>
</evidence>
<dbReference type="PATRIC" id="fig|1265313.6.peg.1721"/>
<dbReference type="SUPFAM" id="SSF52467">
    <property type="entry name" value="DHS-like NAD/FAD-binding domain"/>
    <property type="match status" value="1"/>
</dbReference>
<accession>A0A095VQL4</accession>
<name>A0A095VQL4_9GAMM</name>
<evidence type="ECO:0000259" key="5">
    <source>
        <dbReference type="PROSITE" id="PS50305"/>
    </source>
</evidence>
<dbReference type="PROSITE" id="PS50305">
    <property type="entry name" value="SIRTUIN"/>
    <property type="match status" value="1"/>
</dbReference>
<dbReference type="InterPro" id="IPR050134">
    <property type="entry name" value="NAD-dep_sirtuin_deacylases"/>
</dbReference>
<keyword evidence="3" id="KW-0520">NAD</keyword>
<dbReference type="GO" id="GO:0070403">
    <property type="term" value="F:NAD+ binding"/>
    <property type="evidence" value="ECO:0007669"/>
    <property type="project" value="InterPro"/>
</dbReference>
<gene>
    <name evidence="6" type="ORF">HRUBRA_01741</name>
</gene>
<dbReference type="InterPro" id="IPR003000">
    <property type="entry name" value="Sirtuin"/>
</dbReference>
<evidence type="ECO:0000313" key="6">
    <source>
        <dbReference type="EMBL" id="KGE03650.1"/>
    </source>
</evidence>
<dbReference type="InterPro" id="IPR026590">
    <property type="entry name" value="Ssirtuin_cat_dom"/>
</dbReference>
<feature type="binding site" evidence="4">
    <location>
        <position position="173"/>
    </location>
    <ligand>
        <name>Zn(2+)</name>
        <dbReference type="ChEBI" id="CHEBI:29105"/>
    </ligand>
</feature>
<dbReference type="STRING" id="1265313.HRUBRA_01741"/>
<dbReference type="EMBL" id="AUVB01000053">
    <property type="protein sequence ID" value="KGE03650.1"/>
    <property type="molecule type" value="Genomic_DNA"/>
</dbReference>
<keyword evidence="4" id="KW-0862">Zinc</keyword>
<sequence>MSGATAAIEELGDALGRARAVLFVTGAGVSLASGIDTFRGPEPGAVWKNDIMEKATLGHFRRDPADAWAWYLARFERVTGAEPNPAHHALVALEDALEARGASSLLVTQNIDGLHHRAGSRALVEIHGKARKVRCASPRCPEGAFGTLDFEAPAFEAFRGAGSPEQLPRCPHCGDGLLRPHVLWFDEHYQSHPDYGFERVLAYLPTADLVLFVGTSFSVGITDWIVEDSRAAGRGCWSIDPSGEAPAGVRSISGHAEELLPALAQGPE</sequence>
<dbReference type="RefSeq" id="WP_052094538.1">
    <property type="nucleotide sequence ID" value="NZ_KN234762.1"/>
</dbReference>
<dbReference type="PANTHER" id="PTHR11085">
    <property type="entry name" value="NAD-DEPENDENT PROTEIN DEACYLASE SIRTUIN-5, MITOCHONDRIAL-RELATED"/>
    <property type="match status" value="1"/>
</dbReference>
<feature type="domain" description="Deacetylase sirtuin-type" evidence="5">
    <location>
        <begin position="1"/>
        <end position="268"/>
    </location>
</feature>
<dbReference type="GO" id="GO:0046872">
    <property type="term" value="F:metal ion binding"/>
    <property type="evidence" value="ECO:0007669"/>
    <property type="project" value="UniProtKB-KW"/>
</dbReference>
<dbReference type="Pfam" id="PF02146">
    <property type="entry name" value="SIR2"/>
    <property type="match status" value="1"/>
</dbReference>
<comment type="caution">
    <text evidence="6">The sequence shown here is derived from an EMBL/GenBank/DDBJ whole genome shotgun (WGS) entry which is preliminary data.</text>
</comment>
<organism evidence="6 7">
    <name type="scientific">Pseudohaliea rubra DSM 19751</name>
    <dbReference type="NCBI Taxonomy" id="1265313"/>
    <lineage>
        <taxon>Bacteria</taxon>
        <taxon>Pseudomonadati</taxon>
        <taxon>Pseudomonadota</taxon>
        <taxon>Gammaproteobacteria</taxon>
        <taxon>Cellvibrionales</taxon>
        <taxon>Halieaceae</taxon>
        <taxon>Pseudohaliea</taxon>
    </lineage>
</organism>
<feature type="binding site" evidence="4">
    <location>
        <position position="135"/>
    </location>
    <ligand>
        <name>Zn(2+)</name>
        <dbReference type="ChEBI" id="CHEBI:29105"/>
    </ligand>
</feature>
<keyword evidence="2" id="KW-0808">Transferase</keyword>